<reference evidence="5" key="1">
    <citation type="submission" date="2025-08" db="UniProtKB">
        <authorList>
            <consortium name="Ensembl"/>
        </authorList>
    </citation>
    <scope>IDENTIFICATION</scope>
</reference>
<name>A0A8C7K9Y9_ONCKI</name>
<keyword evidence="2" id="KW-0472">Membrane</keyword>
<keyword evidence="6" id="KW-1185">Reference proteome</keyword>
<evidence type="ECO:0000259" key="4">
    <source>
        <dbReference type="Pfam" id="PF01562"/>
    </source>
</evidence>
<feature type="domain" description="Peptidase M12B propeptide" evidence="4">
    <location>
        <begin position="51"/>
        <end position="131"/>
    </location>
</feature>
<reference evidence="5" key="2">
    <citation type="submission" date="2025-09" db="UniProtKB">
        <authorList>
            <consortium name="Ensembl"/>
        </authorList>
    </citation>
    <scope>IDENTIFICATION</scope>
</reference>
<protein>
    <recommendedName>
        <fullName evidence="4">Peptidase M12B propeptide domain-containing protein</fullName>
    </recommendedName>
</protein>
<dbReference type="Pfam" id="PF01562">
    <property type="entry name" value="Pep_M12B_propep"/>
    <property type="match status" value="1"/>
</dbReference>
<organism evidence="5 6">
    <name type="scientific">Oncorhynchus kisutch</name>
    <name type="common">Coho salmon</name>
    <name type="synonym">Salmo kisutch</name>
    <dbReference type="NCBI Taxonomy" id="8019"/>
    <lineage>
        <taxon>Eukaryota</taxon>
        <taxon>Metazoa</taxon>
        <taxon>Chordata</taxon>
        <taxon>Craniata</taxon>
        <taxon>Vertebrata</taxon>
        <taxon>Euteleostomi</taxon>
        <taxon>Actinopterygii</taxon>
        <taxon>Neopterygii</taxon>
        <taxon>Teleostei</taxon>
        <taxon>Protacanthopterygii</taxon>
        <taxon>Salmoniformes</taxon>
        <taxon>Salmonidae</taxon>
        <taxon>Salmoninae</taxon>
        <taxon>Oncorhynchus</taxon>
    </lineage>
</organism>
<feature type="transmembrane region" description="Helical" evidence="2">
    <location>
        <begin position="131"/>
        <end position="152"/>
    </location>
</feature>
<keyword evidence="2" id="KW-1133">Transmembrane helix</keyword>
<evidence type="ECO:0000313" key="6">
    <source>
        <dbReference type="Proteomes" id="UP000694557"/>
    </source>
</evidence>
<evidence type="ECO:0000256" key="1">
    <source>
        <dbReference type="ARBA" id="ARBA00023157"/>
    </source>
</evidence>
<evidence type="ECO:0000313" key="5">
    <source>
        <dbReference type="Ensembl" id="ENSOKIP00005099145.1"/>
    </source>
</evidence>
<sequence length="221" mass="25203">MLAVWCLVFAAVGERLAVSGDGRSTLLRDASLWDWFSPEERGDSSDIAVEVAYPKRLVQQMESEEEMSHGYLDTRMKNTTGGTPPVHLAQSCFQVETFGHTFTLDLELNHNLLSSDYVERHFHQDGKPSQSMVVCVCVCVCVCVFECVYVIIRALCFAQSFDMPGFKPLLKDFSTNCTIFFLCQIHPQTTAFIFGINHFWKRLKIQDKFLLCHMIAQNTWP</sequence>
<dbReference type="AlphaFoldDB" id="A0A8C7K9Y9"/>
<proteinExistence type="predicted"/>
<feature type="signal peptide" evidence="3">
    <location>
        <begin position="1"/>
        <end position="17"/>
    </location>
</feature>
<keyword evidence="2" id="KW-0812">Transmembrane</keyword>
<keyword evidence="1" id="KW-1015">Disulfide bond</keyword>
<feature type="chain" id="PRO_5034640604" description="Peptidase M12B propeptide domain-containing protein" evidence="3">
    <location>
        <begin position="18"/>
        <end position="221"/>
    </location>
</feature>
<keyword evidence="3" id="KW-0732">Signal</keyword>
<dbReference type="Proteomes" id="UP000694557">
    <property type="component" value="Unassembled WGS sequence"/>
</dbReference>
<dbReference type="InterPro" id="IPR002870">
    <property type="entry name" value="Peptidase_M12B_N"/>
</dbReference>
<evidence type="ECO:0000256" key="3">
    <source>
        <dbReference type="SAM" id="SignalP"/>
    </source>
</evidence>
<evidence type="ECO:0000256" key="2">
    <source>
        <dbReference type="SAM" id="Phobius"/>
    </source>
</evidence>
<dbReference type="Ensembl" id="ENSOKIT00005106272.1">
    <property type="protein sequence ID" value="ENSOKIP00005099145.1"/>
    <property type="gene ID" value="ENSOKIG00005043678.1"/>
</dbReference>
<accession>A0A8C7K9Y9</accession>